<sequence length="867" mass="97015">MELKNYQKKTISDLDSYLSFLNSTHNMITAYQEHWNAQDVRIGFGGVPQYRDTIPGTPHVCFKVPTGGGKTFMACASVKPIFDAMPMGKPRVVAWLVPSNSILEQTIKTLSDVNHPYRQRLDFDFAGRVVVYTKEQLLSGQGFNPTAVREQLSVCILSYDSIRSNKKDGRKVYQENSQLAPFTKSFTSPETMIADIDDTALIQVLNQLSPVVIVDESHNAQSDLSVEMLNNLNPSFVLDLTATPKSNSNIISYVDARELKSENMVKLPVVVYNRTSRQSVIADAIQLRGSIEQQALAEEAAGGAYIRPIVLVQAQSKVHEDSETFDKIKTKLIDMGIPNEQIAIKTANINELKNVNLMSRACPIRYIITVNALKEGWDCPFAYILASLANKTSAVDVEQILGRILRQPYARRHRAPLLNTSYVLTSSNDFRDTLENIVKGLNKAGFSRKDFRLGGETQTSSIPEPGKPEQPDLLGALAPEEDDFEDIAPEAVRAVLEGGVTDAGIAGMLDEAQKKAEEYNAVLTGSEGSGLFGGELGEMMNQCKIQEQFSDEALSLQIPQLFLKTAPSLFGGEYTLLTKEALSDGFSLNGQDAQISFELATGEMYRVDIDKFGEAVPKYQLASKAESEYLRERLARLPEEGKTKLCTSMICNQINRSNQLAATEVNEYVTRIIKKMTEDELAALETSVSTYARKIQQKIETLEDIYRENRFDRMLDGGAIVCRPTYVLPKVITPVDSTESIPKSLYDAEKNDMNDFEFRVINTIVSLDNIKWWHRIADRKSGEFVLNGFIHHYPDFMVMTKSGILILLETKGDYLANDENKAKLNLGRKWQAQSGTQYRYFMVFKDKNLKVDGAYILDEFVEMIKGL</sequence>
<dbReference type="REBASE" id="364993">
    <property type="entry name" value="Dre12DCAORF3690P"/>
</dbReference>
<reference evidence="2 3" key="1">
    <citation type="submission" date="2019-12" db="EMBL/GenBank/DDBJ databases">
        <title>Sequence classification of anaerobic respiratory reductive dehalogenases: First we see many, then we see few.</title>
        <authorList>
            <person name="Molenda O."/>
            <person name="Puentes Jacome L.A."/>
            <person name="Cao X."/>
            <person name="Nesbo C.L."/>
            <person name="Tang S."/>
            <person name="Morson N."/>
            <person name="Patron J."/>
            <person name="Lomheim L."/>
            <person name="Wishart D.S."/>
            <person name="Edwards E.A."/>
        </authorList>
    </citation>
    <scope>NUCLEOTIDE SEQUENCE [LARGE SCALE GENOMIC DNA]</scope>
    <source>
        <strain evidence="2 3">12DCA</strain>
    </source>
</reference>
<dbReference type="PANTHER" id="PTHR47396">
    <property type="entry name" value="TYPE I RESTRICTION ENZYME ECOKI R PROTEIN"/>
    <property type="match status" value="1"/>
</dbReference>
<dbReference type="EMBL" id="CP046996">
    <property type="protein sequence ID" value="QGZ99813.1"/>
    <property type="molecule type" value="Genomic_DNA"/>
</dbReference>
<dbReference type="InterPro" id="IPR027417">
    <property type="entry name" value="P-loop_NTPase"/>
</dbReference>
<dbReference type="Gene3D" id="3.40.50.300">
    <property type="entry name" value="P-loop containing nucleotide triphosphate hydrolases"/>
    <property type="match status" value="1"/>
</dbReference>
<evidence type="ECO:0000259" key="1">
    <source>
        <dbReference type="Pfam" id="PF04851"/>
    </source>
</evidence>
<dbReference type="AlphaFoldDB" id="A0A857DEX7"/>
<dbReference type="Pfam" id="PF04851">
    <property type="entry name" value="ResIII"/>
    <property type="match status" value="1"/>
</dbReference>
<dbReference type="GO" id="GO:0016787">
    <property type="term" value="F:hydrolase activity"/>
    <property type="evidence" value="ECO:0007669"/>
    <property type="project" value="InterPro"/>
</dbReference>
<keyword evidence="2" id="KW-0540">Nuclease</keyword>
<keyword evidence="2" id="KW-0255">Endonuclease</keyword>
<evidence type="ECO:0000313" key="2">
    <source>
        <dbReference type="EMBL" id="QGZ99813.1"/>
    </source>
</evidence>
<dbReference type="RefSeq" id="WP_019225668.1">
    <property type="nucleotide sequence ID" value="NZ_CP046996.1"/>
</dbReference>
<accession>A0A857DEX7</accession>
<feature type="domain" description="Helicase/UvrB N-terminal" evidence="1">
    <location>
        <begin position="2"/>
        <end position="245"/>
    </location>
</feature>
<dbReference type="Proteomes" id="UP000430508">
    <property type="component" value="Chromosome"/>
</dbReference>
<dbReference type="SUPFAM" id="SSF52540">
    <property type="entry name" value="P-loop containing nucleoside triphosphate hydrolases"/>
    <property type="match status" value="2"/>
</dbReference>
<dbReference type="GO" id="GO:0003677">
    <property type="term" value="F:DNA binding"/>
    <property type="evidence" value="ECO:0007669"/>
    <property type="project" value="InterPro"/>
</dbReference>
<dbReference type="InterPro" id="IPR006935">
    <property type="entry name" value="Helicase/UvrB_N"/>
</dbReference>
<dbReference type="CDD" id="cd18785">
    <property type="entry name" value="SF2_C"/>
    <property type="match status" value="1"/>
</dbReference>
<protein>
    <submittedName>
        <fullName evidence="2">Restriction endonuclease</fullName>
    </submittedName>
</protein>
<dbReference type="GO" id="GO:0005829">
    <property type="term" value="C:cytosol"/>
    <property type="evidence" value="ECO:0007669"/>
    <property type="project" value="TreeGrafter"/>
</dbReference>
<proteinExistence type="predicted"/>
<dbReference type="PANTHER" id="PTHR47396:SF1">
    <property type="entry name" value="ATP-DEPENDENT HELICASE IRC3-RELATED"/>
    <property type="match status" value="1"/>
</dbReference>
<dbReference type="GO" id="GO:0005524">
    <property type="term" value="F:ATP binding"/>
    <property type="evidence" value="ECO:0007669"/>
    <property type="project" value="InterPro"/>
</dbReference>
<dbReference type="InterPro" id="IPR050742">
    <property type="entry name" value="Helicase_Restrict-Modif_Enz"/>
</dbReference>
<keyword evidence="2" id="KW-0378">Hydrolase</keyword>
<dbReference type="GO" id="GO:0004519">
    <property type="term" value="F:endonuclease activity"/>
    <property type="evidence" value="ECO:0007669"/>
    <property type="project" value="UniProtKB-KW"/>
</dbReference>
<organism evidence="2 3">
    <name type="scientific">Dehalobacter restrictus</name>
    <dbReference type="NCBI Taxonomy" id="55583"/>
    <lineage>
        <taxon>Bacteria</taxon>
        <taxon>Bacillati</taxon>
        <taxon>Bacillota</taxon>
        <taxon>Clostridia</taxon>
        <taxon>Eubacteriales</taxon>
        <taxon>Desulfitobacteriaceae</taxon>
        <taxon>Dehalobacter</taxon>
    </lineage>
</organism>
<evidence type="ECO:0000313" key="3">
    <source>
        <dbReference type="Proteomes" id="UP000430508"/>
    </source>
</evidence>
<gene>
    <name evidence="2" type="ORF">GQ588_03695</name>
</gene>
<name>A0A857DEX7_9FIRM</name>